<evidence type="ECO:0000313" key="3">
    <source>
        <dbReference type="Proteomes" id="UP001247754"/>
    </source>
</evidence>
<keyword evidence="3" id="KW-1185">Reference proteome</keyword>
<evidence type="ECO:0000256" key="1">
    <source>
        <dbReference type="SAM" id="SignalP"/>
    </source>
</evidence>
<accession>A0ABU1F518</accession>
<keyword evidence="1" id="KW-0732">Signal</keyword>
<evidence type="ECO:0008006" key="4">
    <source>
        <dbReference type="Google" id="ProtNLM"/>
    </source>
</evidence>
<feature type="chain" id="PRO_5046510348" description="General secretion pathway protein N" evidence="1">
    <location>
        <begin position="22"/>
        <end position="243"/>
    </location>
</feature>
<feature type="signal peptide" evidence="1">
    <location>
        <begin position="1"/>
        <end position="21"/>
    </location>
</feature>
<dbReference type="RefSeq" id="WP_310456213.1">
    <property type="nucleotide sequence ID" value="NZ_JAVKPH010000004.1"/>
</dbReference>
<name>A0ABU1F518_9RHOB</name>
<reference evidence="2 3" key="1">
    <citation type="submission" date="2023-09" db="EMBL/GenBank/DDBJ databases">
        <title>Xinfangfangia sedmenti sp. nov., isolated the sedment.</title>
        <authorList>
            <person name="Xu L."/>
        </authorList>
    </citation>
    <scope>NUCLEOTIDE SEQUENCE [LARGE SCALE GENOMIC DNA]</scope>
    <source>
        <strain evidence="2 3">LG-4</strain>
    </source>
</reference>
<sequence length="243" mass="24756">MMRRAVLVLAVLAGLLAAALAEGRAGHLRALGVPVPAGVADDAGLWRGAAEGPGGLRLHWRARWPGLAGPVWALRAEAPAGRAEGVAQLSWTGGRLWLTGVQGRASLADLRALAERVRGPIPDLPPDLAGEVTLTAAAAHLALRPPAPVAAEAAGALRGLVFAGAALGDGPLAARLADGAWTADLRLPGLHLAAQGMLEAGKAEMVLDLADPAILPPDLRAAIEPALLRTETGWRLSAVLPLP</sequence>
<dbReference type="Proteomes" id="UP001247754">
    <property type="component" value="Unassembled WGS sequence"/>
</dbReference>
<proteinExistence type="predicted"/>
<protein>
    <recommendedName>
        <fullName evidence="4">General secretion pathway protein N</fullName>
    </recommendedName>
</protein>
<comment type="caution">
    <text evidence="2">The sequence shown here is derived from an EMBL/GenBank/DDBJ whole genome shotgun (WGS) entry which is preliminary data.</text>
</comment>
<gene>
    <name evidence="2" type="ORF">RGD00_05090</name>
</gene>
<organism evidence="2 3">
    <name type="scientific">Ruixingdingia sedimenti</name>
    <dbReference type="NCBI Taxonomy" id="3073604"/>
    <lineage>
        <taxon>Bacteria</taxon>
        <taxon>Pseudomonadati</taxon>
        <taxon>Pseudomonadota</taxon>
        <taxon>Alphaproteobacteria</taxon>
        <taxon>Rhodobacterales</taxon>
        <taxon>Paracoccaceae</taxon>
        <taxon>Ruixingdingia</taxon>
    </lineage>
</organism>
<dbReference type="EMBL" id="JAVKPH010000004">
    <property type="protein sequence ID" value="MDR5651965.1"/>
    <property type="molecule type" value="Genomic_DNA"/>
</dbReference>
<evidence type="ECO:0000313" key="2">
    <source>
        <dbReference type="EMBL" id="MDR5651965.1"/>
    </source>
</evidence>